<dbReference type="EMBL" id="CP002696">
    <property type="protein sequence ID" value="AEE15829.1"/>
    <property type="molecule type" value="Genomic_DNA"/>
</dbReference>
<sequence>MNISFKKSSAAIAAAAAVLCAAAAVFYAAKPRVFTVAFYDIPDAAAAALTVQIRRVLEDSADGRSGKLEPAFKTFAADQPLERYLTQKPLPDLVFTFAGKSAESAAQRSRELNPGLAPAVLASVPVSIRKTALDNRSGRICAVPLLLDHYELAVRRDNPADGQLAFAGADGPTLLAFAGCVAEAAFGADKTAEFADGLRRSDLHSAPIVRETAELIASYINSGTIPPYVFRITQDDLAQLMQNGTPGAVFMPLSFRRTVPFKGAERYQSSFFPAVSGTPARALAIPVLYGVPLARTEKRAHTAETVLKALSGADVQYALSSDAGLAPVHARAETADVQAADVRYWAAAAGIVPSAGQAAFETVPQQNDAAGKLRALILEYVDANAP</sequence>
<dbReference type="STRING" id="906968.Trebr_0382"/>
<gene>
    <name evidence="2" type="ordered locus">Trebr_0382</name>
</gene>
<protein>
    <recommendedName>
        <fullName evidence="4">Extracellular solute-binding protein family 1</fullName>
    </recommendedName>
</protein>
<dbReference type="AlphaFoldDB" id="F4LNH5"/>
<dbReference type="OrthoDB" id="356894at2"/>
<dbReference type="Proteomes" id="UP000006546">
    <property type="component" value="Chromosome"/>
</dbReference>
<dbReference type="KEGG" id="tbe:Trebr_0382"/>
<evidence type="ECO:0000256" key="1">
    <source>
        <dbReference type="SAM" id="SignalP"/>
    </source>
</evidence>
<evidence type="ECO:0008006" key="4">
    <source>
        <dbReference type="Google" id="ProtNLM"/>
    </source>
</evidence>
<proteinExistence type="predicted"/>
<dbReference type="HOGENOM" id="CLU_715593_0_0_12"/>
<accession>F4LNH5</accession>
<feature type="chain" id="PRO_5003312842" description="Extracellular solute-binding protein family 1" evidence="1">
    <location>
        <begin position="24"/>
        <end position="386"/>
    </location>
</feature>
<evidence type="ECO:0000313" key="2">
    <source>
        <dbReference type="EMBL" id="AEE15829.1"/>
    </source>
</evidence>
<reference evidence="3" key="1">
    <citation type="submission" date="2011-04" db="EMBL/GenBank/DDBJ databases">
        <title>The complete genome of Treponema brennaborense DSM 12168.</title>
        <authorList>
            <person name="Lucas S."/>
            <person name="Han J."/>
            <person name="Lapidus A."/>
            <person name="Bruce D."/>
            <person name="Goodwin L."/>
            <person name="Pitluck S."/>
            <person name="Peters L."/>
            <person name="Kyrpides N."/>
            <person name="Mavromatis K."/>
            <person name="Ivanova N."/>
            <person name="Mikhailova N."/>
            <person name="Pagani I."/>
            <person name="Teshima H."/>
            <person name="Detter J.C."/>
            <person name="Tapia R."/>
            <person name="Han C."/>
            <person name="Land M."/>
            <person name="Hauser L."/>
            <person name="Markowitz V."/>
            <person name="Cheng J.-F."/>
            <person name="Hugenholtz P."/>
            <person name="Woyke T."/>
            <person name="Wu D."/>
            <person name="Gronow S."/>
            <person name="Wellnitz S."/>
            <person name="Brambilla E."/>
            <person name="Klenk H.-P."/>
            <person name="Eisen J.A."/>
        </authorList>
    </citation>
    <scope>NUCLEOTIDE SEQUENCE [LARGE SCALE GENOMIC DNA]</scope>
    <source>
        <strain evidence="3">DSM 12168 / CIP 105900 / DD5/3</strain>
    </source>
</reference>
<organism evidence="2 3">
    <name type="scientific">Treponema brennaborense (strain DSM 12168 / CIP 105900 / DD5/3)</name>
    <dbReference type="NCBI Taxonomy" id="906968"/>
    <lineage>
        <taxon>Bacteria</taxon>
        <taxon>Pseudomonadati</taxon>
        <taxon>Spirochaetota</taxon>
        <taxon>Spirochaetia</taxon>
        <taxon>Spirochaetales</taxon>
        <taxon>Treponemataceae</taxon>
        <taxon>Treponema</taxon>
    </lineage>
</organism>
<keyword evidence="1" id="KW-0732">Signal</keyword>
<feature type="signal peptide" evidence="1">
    <location>
        <begin position="1"/>
        <end position="23"/>
    </location>
</feature>
<dbReference type="eggNOG" id="ENOG5031CIS">
    <property type="taxonomic scope" value="Bacteria"/>
</dbReference>
<dbReference type="SUPFAM" id="SSF53850">
    <property type="entry name" value="Periplasmic binding protein-like II"/>
    <property type="match status" value="1"/>
</dbReference>
<evidence type="ECO:0000313" key="3">
    <source>
        <dbReference type="Proteomes" id="UP000006546"/>
    </source>
</evidence>
<name>F4LNH5_TREBD</name>
<keyword evidence="3" id="KW-1185">Reference proteome</keyword>
<dbReference type="RefSeq" id="WP_013757548.1">
    <property type="nucleotide sequence ID" value="NC_015500.1"/>
</dbReference>